<name>A0A9D9INH7_9BACT</name>
<dbReference type="GO" id="GO:0000224">
    <property type="term" value="F:peptide-N4-(N-acetyl-beta-glucosaminyl)asparagine amidase activity"/>
    <property type="evidence" value="ECO:0007669"/>
    <property type="project" value="TreeGrafter"/>
</dbReference>
<dbReference type="GO" id="GO:0005975">
    <property type="term" value="P:carbohydrate metabolic process"/>
    <property type="evidence" value="ECO:0007669"/>
    <property type="project" value="InterPro"/>
</dbReference>
<comment type="subunit">
    <text evidence="2">Monomer.</text>
</comment>
<dbReference type="FunFam" id="3.30.2080.10:FF:000001">
    <property type="entry name" value="Alpha-1,2-mannosidase subfamily"/>
    <property type="match status" value="1"/>
</dbReference>
<feature type="region of interest" description="Disordered" evidence="4">
    <location>
        <begin position="719"/>
        <end position="738"/>
    </location>
</feature>
<dbReference type="GO" id="GO:0016798">
    <property type="term" value="F:hydrolase activity, acting on glycosyl bonds"/>
    <property type="evidence" value="ECO:0007669"/>
    <property type="project" value="UniProtKB-KW"/>
</dbReference>
<dbReference type="InterPro" id="IPR014718">
    <property type="entry name" value="GH-type_carb-bd"/>
</dbReference>
<comment type="caution">
    <text evidence="8">The sequence shown here is derived from an EMBL/GenBank/DDBJ whole genome shotgun (WGS) entry which is preliminary data.</text>
</comment>
<dbReference type="PANTHER" id="PTHR12143">
    <property type="entry name" value="PEPTIDE N-GLYCANASE PNGASE -RELATED"/>
    <property type="match status" value="1"/>
</dbReference>
<feature type="signal peptide" evidence="5">
    <location>
        <begin position="1"/>
        <end position="27"/>
    </location>
</feature>
<gene>
    <name evidence="8" type="ORF">IAB91_07065</name>
</gene>
<dbReference type="InterPro" id="IPR008928">
    <property type="entry name" value="6-hairpin_glycosidase_sf"/>
</dbReference>
<comment type="cofactor">
    <cofactor evidence="1">
        <name>Ca(2+)</name>
        <dbReference type="ChEBI" id="CHEBI:29108"/>
    </cofactor>
</comment>
<dbReference type="EMBL" id="JADIMD010000105">
    <property type="protein sequence ID" value="MBO8475031.1"/>
    <property type="molecule type" value="Genomic_DNA"/>
</dbReference>
<evidence type="ECO:0000259" key="6">
    <source>
        <dbReference type="Pfam" id="PF07971"/>
    </source>
</evidence>
<dbReference type="PROSITE" id="PS51257">
    <property type="entry name" value="PROKAR_LIPOPROTEIN"/>
    <property type="match status" value="1"/>
</dbReference>
<protein>
    <submittedName>
        <fullName evidence="8">GH92 family glycosyl hydrolase</fullName>
        <ecNumber evidence="8">3.2.1.-</ecNumber>
    </submittedName>
</protein>
<dbReference type="InterPro" id="IPR012939">
    <property type="entry name" value="Glyco_hydro_92"/>
</dbReference>
<evidence type="ECO:0000256" key="3">
    <source>
        <dbReference type="ARBA" id="ARBA00022837"/>
    </source>
</evidence>
<dbReference type="SUPFAM" id="SSF48208">
    <property type="entry name" value="Six-hairpin glycosidases"/>
    <property type="match status" value="1"/>
</dbReference>
<organism evidence="8 9">
    <name type="scientific">Candidatus Cryptobacteroides faecigallinarum</name>
    <dbReference type="NCBI Taxonomy" id="2840763"/>
    <lineage>
        <taxon>Bacteria</taxon>
        <taxon>Pseudomonadati</taxon>
        <taxon>Bacteroidota</taxon>
        <taxon>Bacteroidia</taxon>
        <taxon>Bacteroidales</taxon>
        <taxon>Candidatus Cryptobacteroides</taxon>
    </lineage>
</organism>
<dbReference type="Gene3D" id="1.20.1050.60">
    <property type="entry name" value="alpha-1,2-mannosidase"/>
    <property type="match status" value="1"/>
</dbReference>
<dbReference type="EC" id="3.2.1.-" evidence="8"/>
<keyword evidence="8" id="KW-0378">Hydrolase</keyword>
<dbReference type="Proteomes" id="UP000823757">
    <property type="component" value="Unassembled WGS sequence"/>
</dbReference>
<reference evidence="8" key="1">
    <citation type="submission" date="2020-10" db="EMBL/GenBank/DDBJ databases">
        <authorList>
            <person name="Gilroy R."/>
        </authorList>
    </citation>
    <scope>NUCLEOTIDE SEQUENCE</scope>
    <source>
        <strain evidence="8">B1-13419</strain>
    </source>
</reference>
<dbReference type="Gene3D" id="2.70.98.10">
    <property type="match status" value="1"/>
</dbReference>
<keyword evidence="5" id="KW-0732">Signal</keyword>
<dbReference type="NCBIfam" id="TIGR01180">
    <property type="entry name" value="aman2_put"/>
    <property type="match status" value="1"/>
</dbReference>
<proteinExistence type="predicted"/>
<dbReference type="Pfam" id="PF17678">
    <property type="entry name" value="Glyco_hydro_92N"/>
    <property type="match status" value="1"/>
</dbReference>
<dbReference type="AlphaFoldDB" id="A0A9D9INH7"/>
<feature type="chain" id="PRO_5038845917" evidence="5">
    <location>
        <begin position="28"/>
        <end position="738"/>
    </location>
</feature>
<dbReference type="GO" id="GO:0005829">
    <property type="term" value="C:cytosol"/>
    <property type="evidence" value="ECO:0007669"/>
    <property type="project" value="TreeGrafter"/>
</dbReference>
<evidence type="ECO:0000313" key="8">
    <source>
        <dbReference type="EMBL" id="MBO8475031.1"/>
    </source>
</evidence>
<evidence type="ECO:0000313" key="9">
    <source>
        <dbReference type="Proteomes" id="UP000823757"/>
    </source>
</evidence>
<keyword evidence="3" id="KW-0106">Calcium</keyword>
<evidence type="ECO:0000256" key="1">
    <source>
        <dbReference type="ARBA" id="ARBA00001913"/>
    </source>
</evidence>
<dbReference type="Pfam" id="PF07971">
    <property type="entry name" value="Glyco_hydro_92"/>
    <property type="match status" value="1"/>
</dbReference>
<dbReference type="InterPro" id="IPR005887">
    <property type="entry name" value="GH92_a_mannosidase_put"/>
</dbReference>
<dbReference type="Gene3D" id="1.20.1610.10">
    <property type="entry name" value="alpha-1,2-mannosidases domains"/>
    <property type="match status" value="1"/>
</dbReference>
<dbReference type="InterPro" id="IPR041371">
    <property type="entry name" value="GH92_N"/>
</dbReference>
<dbReference type="PANTHER" id="PTHR12143:SF43">
    <property type="entry name" value="PUTATIVE-RELATED"/>
    <property type="match status" value="1"/>
</dbReference>
<feature type="domain" description="Glycosyl hydrolase family 92" evidence="6">
    <location>
        <begin position="227"/>
        <end position="720"/>
    </location>
</feature>
<reference evidence="8" key="2">
    <citation type="journal article" date="2021" name="PeerJ">
        <title>Extensive microbial diversity within the chicken gut microbiome revealed by metagenomics and culture.</title>
        <authorList>
            <person name="Gilroy R."/>
            <person name="Ravi A."/>
            <person name="Getino M."/>
            <person name="Pursley I."/>
            <person name="Horton D.L."/>
            <person name="Alikhan N.F."/>
            <person name="Baker D."/>
            <person name="Gharbi K."/>
            <person name="Hall N."/>
            <person name="Watson M."/>
            <person name="Adriaenssens E.M."/>
            <person name="Foster-Nyarko E."/>
            <person name="Jarju S."/>
            <person name="Secka A."/>
            <person name="Antonio M."/>
            <person name="Oren A."/>
            <person name="Chaudhuri R.R."/>
            <person name="La Ragione R."/>
            <person name="Hildebrand F."/>
            <person name="Pallen M.J."/>
        </authorList>
    </citation>
    <scope>NUCLEOTIDE SEQUENCE</scope>
    <source>
        <strain evidence="8">B1-13419</strain>
    </source>
</reference>
<evidence type="ECO:0000256" key="4">
    <source>
        <dbReference type="SAM" id="MobiDB-lite"/>
    </source>
</evidence>
<dbReference type="GO" id="GO:0030246">
    <property type="term" value="F:carbohydrate binding"/>
    <property type="evidence" value="ECO:0007669"/>
    <property type="project" value="InterPro"/>
</dbReference>
<keyword evidence="8" id="KW-0326">Glycosidase</keyword>
<evidence type="ECO:0000259" key="7">
    <source>
        <dbReference type="Pfam" id="PF17678"/>
    </source>
</evidence>
<dbReference type="InterPro" id="IPR050883">
    <property type="entry name" value="PNGase"/>
</dbReference>
<dbReference type="Gene3D" id="3.30.2080.10">
    <property type="entry name" value="GH92 mannosidase domain"/>
    <property type="match status" value="1"/>
</dbReference>
<dbReference type="GO" id="GO:0006516">
    <property type="term" value="P:glycoprotein catabolic process"/>
    <property type="evidence" value="ECO:0007669"/>
    <property type="project" value="TreeGrafter"/>
</dbReference>
<sequence>MKRSNKAILTMLYAVLAVTFSSCCKKAPVDYVNPYIGNISHLLVPTYPTVHLPNGMLRVYPERADFTSDQVKGLPFIVTSHRGKSAFNLSFGMEDGHGIKPYYKYRYDNEKIRPYGFSVRFEEEEVSAKFAPSYHSAIYQIDFEKDGTPYLVINTSDGDMEYSDGAVSGVNSIDGKTRVYLHAVFSVMPDKAECLKNGKGEYIVLYFPEGTRQIYLKYGISFIDTAQARHNLENEITDFDIESLAMKGKEIWNSQLGLIDMEGSDEDAKCVFYTALYRTYERMICLSEGERYYSAYDGQVHTDSIPFYTDDWVWDTYHAAHPLRVLTEPRKEEDMLSSYIRMAEQMDNQWMPTFPEVTGDSRRMNCNHSVAIMLDAYRKGLNGFDIEKAYRYSKAGITEKTLAPWSGVRGGELTEFYWKHGYIPALAEGETESYSEVNPDEKRQPVAVTLGTSYDEWCLSQIAGELGYKDDSVRFAEGAENYAELFNRETLFFHPKDENGKFIMPFDYERSGGMGARDAYDENNGWVYRWNVQHDIAGLIDLYGGKETFVKELDKTFSTPIKGSKYGFYAQMPDHTGNVGQFSMANEPSMFIPYLYCYAGAPWKTQKRIRTLVDEWFRNDLMGMPGDEDGGGMSAFVVFSMMGFYPVTPGLPVYVIGSPWFEKVTVTLPENKKLTIRCRNYSPDNKYIQSAMLNGKPLDRCWFTHDEIAGGGEIEFTMGDKPNKEWSKDNVPPSWSLE</sequence>
<evidence type="ECO:0000256" key="5">
    <source>
        <dbReference type="SAM" id="SignalP"/>
    </source>
</evidence>
<evidence type="ECO:0000256" key="2">
    <source>
        <dbReference type="ARBA" id="ARBA00011245"/>
    </source>
</evidence>
<accession>A0A9D9INH7</accession>
<feature type="domain" description="Glycosyl hydrolase family 92 N-terminal" evidence="7">
    <location>
        <begin position="31"/>
        <end position="221"/>
    </location>
</feature>